<evidence type="ECO:0000256" key="3">
    <source>
        <dbReference type="ARBA" id="ARBA00022679"/>
    </source>
</evidence>
<keyword evidence="6" id="KW-0812">Transmembrane</keyword>
<dbReference type="PROSITE" id="PS50013">
    <property type="entry name" value="CHROMO_2"/>
    <property type="match status" value="1"/>
</dbReference>
<evidence type="ECO:0000256" key="1">
    <source>
        <dbReference type="ARBA" id="ARBA00011975"/>
    </source>
</evidence>
<dbReference type="AlphaFoldDB" id="A0AAD8I9V2"/>
<dbReference type="Gene3D" id="3.90.120.10">
    <property type="entry name" value="DNA Methylase, subunit A, domain 2"/>
    <property type="match status" value="2"/>
</dbReference>
<dbReference type="PANTHER" id="PTHR10629:SF42">
    <property type="entry name" value="DNA (CYTOSINE-5)-METHYLTRANSFERASE CMT1-RELATED"/>
    <property type="match status" value="1"/>
</dbReference>
<keyword evidence="4" id="KW-0949">S-adenosyl-L-methionine</keyword>
<keyword evidence="3" id="KW-0808">Transferase</keyword>
<dbReference type="GO" id="GO:0003886">
    <property type="term" value="F:DNA (cytosine-5-)-methyltransferase activity"/>
    <property type="evidence" value="ECO:0007669"/>
    <property type="project" value="UniProtKB-EC"/>
</dbReference>
<evidence type="ECO:0000259" key="7">
    <source>
        <dbReference type="PROSITE" id="PS50013"/>
    </source>
</evidence>
<feature type="transmembrane region" description="Helical" evidence="6">
    <location>
        <begin position="426"/>
        <end position="445"/>
    </location>
</feature>
<accession>A0AAD8I9V2</accession>
<dbReference type="InterPro" id="IPR001525">
    <property type="entry name" value="C5_MeTfrase"/>
</dbReference>
<gene>
    <name evidence="8" type="ORF">POM88_019416</name>
</gene>
<dbReference type="EMBL" id="JAUIZM010000005">
    <property type="protein sequence ID" value="KAK1381681.1"/>
    <property type="molecule type" value="Genomic_DNA"/>
</dbReference>
<dbReference type="SUPFAM" id="SSF54160">
    <property type="entry name" value="Chromo domain-like"/>
    <property type="match status" value="1"/>
</dbReference>
<feature type="transmembrane region" description="Helical" evidence="6">
    <location>
        <begin position="465"/>
        <end position="482"/>
    </location>
</feature>
<name>A0AAD8I9V2_9APIA</name>
<proteinExistence type="predicted"/>
<sequence length="507" mass="56947">MSTGLGFGAQLGGQRLVTKWAVDINVNACESLKKNHPDDRGILLFYRVSTGEFEVERLLNVCYGDPNKVQKSGLYFKVSWKGYGPSEDTWEPIDGLGDCEESIKKFVYDGYKSRILPLPGGVDLICGGPPCQGLSGFNRFRNRDDPLEDEKNKQLKNLPQFPLPTHEVAGKGITTNEFKEIIVGSDSELSSKLERSNYLGDVITDLPKVTNYEDKDEREYGTATRTDYQRFITLEKQDLFRLDYTWKNGIQKAMLYDHIPLQLNEDDYARVCKIPKTRHGANFRDLPGLLVGKDNKVKLDPSIDRPRLPSKKYLIKKAFWAQPHNRVVLHPKQDRVLTIREMARLQGFPDCYRLHGPVKENCFKNGGSKSRGGMIVCALPLLVDPWAPNIDSQSIAPQLFAVSLFPYLGFLYFITKSKSSPKLTLFGFYFLLAFVGATIPAGIYAKVHYGTSLSNVDWLHGGAESLLTLTNLFIVLGLRKALREIKNDKESTSTGGSATKDEKQSSV</sequence>
<dbReference type="SMART" id="SM00298">
    <property type="entry name" value="CHROMO"/>
    <property type="match status" value="1"/>
</dbReference>
<dbReference type="InterPro" id="IPR000953">
    <property type="entry name" value="Chromo/chromo_shadow_dom"/>
</dbReference>
<feature type="domain" description="Chromo" evidence="7">
    <location>
        <begin position="53"/>
        <end position="106"/>
    </location>
</feature>
<protein>
    <recommendedName>
        <fullName evidence="1">DNA (cytosine-5-)-methyltransferase</fullName>
        <ecNumber evidence="1">2.1.1.37</ecNumber>
    </recommendedName>
</protein>
<dbReference type="InterPro" id="IPR029063">
    <property type="entry name" value="SAM-dependent_MTases_sf"/>
</dbReference>
<dbReference type="CDD" id="cd18635">
    <property type="entry name" value="CD_CMT3_like"/>
    <property type="match status" value="1"/>
</dbReference>
<evidence type="ECO:0000256" key="4">
    <source>
        <dbReference type="ARBA" id="ARBA00022691"/>
    </source>
</evidence>
<reference evidence="8" key="2">
    <citation type="submission" date="2023-05" db="EMBL/GenBank/DDBJ databases">
        <authorList>
            <person name="Schelkunov M.I."/>
        </authorList>
    </citation>
    <scope>NUCLEOTIDE SEQUENCE</scope>
    <source>
        <strain evidence="8">Hsosn_3</strain>
        <tissue evidence="8">Leaf</tissue>
    </source>
</reference>
<dbReference type="Pfam" id="PF00385">
    <property type="entry name" value="Chromo"/>
    <property type="match status" value="1"/>
</dbReference>
<dbReference type="GO" id="GO:0044027">
    <property type="term" value="P:negative regulation of gene expression via chromosomal CpG island methylation"/>
    <property type="evidence" value="ECO:0007669"/>
    <property type="project" value="TreeGrafter"/>
</dbReference>
<dbReference type="EC" id="2.1.1.37" evidence="1"/>
<dbReference type="PANTHER" id="PTHR10629">
    <property type="entry name" value="CYTOSINE-SPECIFIC METHYLTRANSFERASE"/>
    <property type="match status" value="1"/>
</dbReference>
<dbReference type="InterPro" id="IPR016197">
    <property type="entry name" value="Chromo-like_dom_sf"/>
</dbReference>
<dbReference type="Pfam" id="PF00145">
    <property type="entry name" value="DNA_methylase"/>
    <property type="match status" value="1"/>
</dbReference>
<keyword evidence="6" id="KW-0472">Membrane</keyword>
<keyword evidence="2" id="KW-0489">Methyltransferase</keyword>
<organism evidence="8 9">
    <name type="scientific">Heracleum sosnowskyi</name>
    <dbReference type="NCBI Taxonomy" id="360622"/>
    <lineage>
        <taxon>Eukaryota</taxon>
        <taxon>Viridiplantae</taxon>
        <taxon>Streptophyta</taxon>
        <taxon>Embryophyta</taxon>
        <taxon>Tracheophyta</taxon>
        <taxon>Spermatophyta</taxon>
        <taxon>Magnoliopsida</taxon>
        <taxon>eudicotyledons</taxon>
        <taxon>Gunneridae</taxon>
        <taxon>Pentapetalae</taxon>
        <taxon>asterids</taxon>
        <taxon>campanulids</taxon>
        <taxon>Apiales</taxon>
        <taxon>Apiaceae</taxon>
        <taxon>Apioideae</taxon>
        <taxon>apioid superclade</taxon>
        <taxon>Tordylieae</taxon>
        <taxon>Tordyliinae</taxon>
        <taxon>Heracleum</taxon>
    </lineage>
</organism>
<dbReference type="InterPro" id="IPR050390">
    <property type="entry name" value="C5-Methyltransferase"/>
</dbReference>
<evidence type="ECO:0000256" key="5">
    <source>
        <dbReference type="SAM" id="MobiDB-lite"/>
    </source>
</evidence>
<comment type="caution">
    <text evidence="8">The sequence shown here is derived from an EMBL/GenBank/DDBJ whole genome shotgun (WGS) entry which is preliminary data.</text>
</comment>
<dbReference type="Proteomes" id="UP001237642">
    <property type="component" value="Unassembled WGS sequence"/>
</dbReference>
<evidence type="ECO:0000313" key="8">
    <source>
        <dbReference type="EMBL" id="KAK1381681.1"/>
    </source>
</evidence>
<dbReference type="InterPro" id="IPR023780">
    <property type="entry name" value="Chromo_domain"/>
</dbReference>
<keyword evidence="6" id="KW-1133">Transmembrane helix</keyword>
<feature type="transmembrane region" description="Helical" evidence="6">
    <location>
        <begin position="395"/>
        <end position="414"/>
    </location>
</feature>
<keyword evidence="9" id="KW-1185">Reference proteome</keyword>
<reference evidence="8" key="1">
    <citation type="submission" date="2023-02" db="EMBL/GenBank/DDBJ databases">
        <title>Genome of toxic invasive species Heracleum sosnowskyi carries increased number of genes despite the absence of recent whole-genome duplications.</title>
        <authorList>
            <person name="Schelkunov M."/>
            <person name="Shtratnikova V."/>
            <person name="Makarenko M."/>
            <person name="Klepikova A."/>
            <person name="Omelchenko D."/>
            <person name="Novikova G."/>
            <person name="Obukhova E."/>
            <person name="Bogdanov V."/>
            <person name="Penin A."/>
            <person name="Logacheva M."/>
        </authorList>
    </citation>
    <scope>NUCLEOTIDE SEQUENCE</scope>
    <source>
        <strain evidence="8">Hsosn_3</strain>
        <tissue evidence="8">Leaf</tissue>
    </source>
</reference>
<dbReference type="Gene3D" id="3.40.50.150">
    <property type="entry name" value="Vaccinia Virus protein VP39"/>
    <property type="match status" value="2"/>
</dbReference>
<evidence type="ECO:0000256" key="2">
    <source>
        <dbReference type="ARBA" id="ARBA00022603"/>
    </source>
</evidence>
<dbReference type="GO" id="GO:0003677">
    <property type="term" value="F:DNA binding"/>
    <property type="evidence" value="ECO:0007669"/>
    <property type="project" value="TreeGrafter"/>
</dbReference>
<evidence type="ECO:0000313" key="9">
    <source>
        <dbReference type="Proteomes" id="UP001237642"/>
    </source>
</evidence>
<dbReference type="Pfam" id="PF12159">
    <property type="entry name" value="DUF3593"/>
    <property type="match status" value="1"/>
</dbReference>
<dbReference type="SUPFAM" id="SSF53335">
    <property type="entry name" value="S-adenosyl-L-methionine-dependent methyltransferases"/>
    <property type="match status" value="1"/>
</dbReference>
<dbReference type="InterPro" id="IPR018117">
    <property type="entry name" value="C5_DNA_meth_AS"/>
</dbReference>
<evidence type="ECO:0000256" key="6">
    <source>
        <dbReference type="SAM" id="Phobius"/>
    </source>
</evidence>
<dbReference type="GO" id="GO:0032259">
    <property type="term" value="P:methylation"/>
    <property type="evidence" value="ECO:0007669"/>
    <property type="project" value="UniProtKB-KW"/>
</dbReference>
<dbReference type="GO" id="GO:0005634">
    <property type="term" value="C:nucleus"/>
    <property type="evidence" value="ECO:0007669"/>
    <property type="project" value="TreeGrafter"/>
</dbReference>
<dbReference type="InterPro" id="IPR021995">
    <property type="entry name" value="DUF3593"/>
</dbReference>
<dbReference type="PROSITE" id="PS00094">
    <property type="entry name" value="C5_MTASE_1"/>
    <property type="match status" value="1"/>
</dbReference>
<feature type="region of interest" description="Disordered" evidence="5">
    <location>
        <begin position="487"/>
        <end position="507"/>
    </location>
</feature>